<feature type="domain" description="PAC" evidence="18">
    <location>
        <begin position="326"/>
        <end position="386"/>
    </location>
</feature>
<evidence type="ECO:0000313" key="20">
    <source>
        <dbReference type="Proteomes" id="UP000607281"/>
    </source>
</evidence>
<feature type="transmembrane region" description="Helical" evidence="14">
    <location>
        <begin position="41"/>
        <end position="69"/>
    </location>
</feature>
<dbReference type="CDD" id="cd00130">
    <property type="entry name" value="PAS"/>
    <property type="match status" value="1"/>
</dbReference>
<dbReference type="InterPro" id="IPR001610">
    <property type="entry name" value="PAC"/>
</dbReference>
<evidence type="ECO:0000256" key="7">
    <source>
        <dbReference type="ARBA" id="ARBA00022741"/>
    </source>
</evidence>
<evidence type="ECO:0000256" key="3">
    <source>
        <dbReference type="ARBA" id="ARBA00012438"/>
    </source>
</evidence>
<dbReference type="InterPro" id="IPR004358">
    <property type="entry name" value="Sig_transdc_His_kin-like_C"/>
</dbReference>
<evidence type="ECO:0000256" key="11">
    <source>
        <dbReference type="ARBA" id="ARBA00023012"/>
    </source>
</evidence>
<dbReference type="PRINTS" id="PR00344">
    <property type="entry name" value="BCTRLSENSOR"/>
</dbReference>
<dbReference type="InterPro" id="IPR003018">
    <property type="entry name" value="GAF"/>
</dbReference>
<dbReference type="Gene3D" id="3.40.50.2300">
    <property type="match status" value="1"/>
</dbReference>
<dbReference type="InterPro" id="IPR011006">
    <property type="entry name" value="CheY-like_superfamily"/>
</dbReference>
<evidence type="ECO:0000259" key="18">
    <source>
        <dbReference type="PROSITE" id="PS50113"/>
    </source>
</evidence>
<dbReference type="InterPro" id="IPR005467">
    <property type="entry name" value="His_kinase_dom"/>
</dbReference>
<dbReference type="SUPFAM" id="SSF55874">
    <property type="entry name" value="ATPase domain of HSP90 chaperone/DNA topoisomerase II/histidine kinase"/>
    <property type="match status" value="1"/>
</dbReference>
<keyword evidence="11" id="KW-0902">Two-component regulatory system</keyword>
<dbReference type="CDD" id="cd17580">
    <property type="entry name" value="REC_2_DhkD-like"/>
    <property type="match status" value="1"/>
</dbReference>
<dbReference type="SUPFAM" id="SSF52172">
    <property type="entry name" value="CheY-like"/>
    <property type="match status" value="1"/>
</dbReference>
<dbReference type="Pfam" id="PF00512">
    <property type="entry name" value="HisKA"/>
    <property type="match status" value="1"/>
</dbReference>
<evidence type="ECO:0000256" key="5">
    <source>
        <dbReference type="ARBA" id="ARBA00022679"/>
    </source>
</evidence>
<evidence type="ECO:0000313" key="19">
    <source>
        <dbReference type="EMBL" id="MBD2342840.1"/>
    </source>
</evidence>
<evidence type="ECO:0000256" key="12">
    <source>
        <dbReference type="ARBA" id="ARBA00023136"/>
    </source>
</evidence>
<evidence type="ECO:0000259" key="15">
    <source>
        <dbReference type="PROSITE" id="PS50109"/>
    </source>
</evidence>
<dbReference type="PROSITE" id="PS50113">
    <property type="entry name" value="PAC"/>
    <property type="match status" value="2"/>
</dbReference>
<keyword evidence="9" id="KW-0067">ATP-binding</keyword>
<comment type="subcellular location">
    <subcellularLocation>
        <location evidence="2">Membrane</location>
        <topology evidence="2">Multi-pass membrane protein</topology>
    </subcellularLocation>
</comment>
<dbReference type="InterPro" id="IPR003594">
    <property type="entry name" value="HATPase_dom"/>
</dbReference>
<evidence type="ECO:0000256" key="13">
    <source>
        <dbReference type="PROSITE-ProRule" id="PRU00169"/>
    </source>
</evidence>
<keyword evidence="7" id="KW-0547">Nucleotide-binding</keyword>
<evidence type="ECO:0000259" key="17">
    <source>
        <dbReference type="PROSITE" id="PS50112"/>
    </source>
</evidence>
<dbReference type="InterPro" id="IPR025201">
    <property type="entry name" value="KdpD_TM"/>
</dbReference>
<dbReference type="PROSITE" id="PS50112">
    <property type="entry name" value="PAS"/>
    <property type="match status" value="3"/>
</dbReference>
<organism evidence="19 20">
    <name type="scientific">Anabaena subtropica FACHB-260</name>
    <dbReference type="NCBI Taxonomy" id="2692884"/>
    <lineage>
        <taxon>Bacteria</taxon>
        <taxon>Bacillati</taxon>
        <taxon>Cyanobacteriota</taxon>
        <taxon>Cyanophyceae</taxon>
        <taxon>Nostocales</taxon>
        <taxon>Nostocaceae</taxon>
        <taxon>Anabaena</taxon>
    </lineage>
</organism>
<keyword evidence="20" id="KW-1185">Reference proteome</keyword>
<evidence type="ECO:0000256" key="2">
    <source>
        <dbReference type="ARBA" id="ARBA00004141"/>
    </source>
</evidence>
<dbReference type="PANTHER" id="PTHR43547:SF2">
    <property type="entry name" value="HYBRID SIGNAL TRANSDUCTION HISTIDINE KINASE C"/>
    <property type="match status" value="1"/>
</dbReference>
<keyword evidence="12 14" id="KW-0472">Membrane</keyword>
<dbReference type="CDD" id="cd00082">
    <property type="entry name" value="HisKA"/>
    <property type="match status" value="1"/>
</dbReference>
<dbReference type="SMART" id="SM00388">
    <property type="entry name" value="HisKA"/>
    <property type="match status" value="1"/>
</dbReference>
<dbReference type="Pfam" id="PF08447">
    <property type="entry name" value="PAS_3"/>
    <property type="match status" value="1"/>
</dbReference>
<dbReference type="InterPro" id="IPR001789">
    <property type="entry name" value="Sig_transdc_resp-reg_receiver"/>
</dbReference>
<dbReference type="Pfam" id="PF02518">
    <property type="entry name" value="HATPase_c"/>
    <property type="match status" value="1"/>
</dbReference>
<dbReference type="SMART" id="SM00086">
    <property type="entry name" value="PAC"/>
    <property type="match status" value="2"/>
</dbReference>
<dbReference type="SMART" id="SM00091">
    <property type="entry name" value="PAS"/>
    <property type="match status" value="4"/>
</dbReference>
<evidence type="ECO:0000256" key="6">
    <source>
        <dbReference type="ARBA" id="ARBA00022692"/>
    </source>
</evidence>
<dbReference type="InterPro" id="IPR000700">
    <property type="entry name" value="PAS-assoc_C"/>
</dbReference>
<dbReference type="PROSITE" id="PS50109">
    <property type="entry name" value="HIS_KIN"/>
    <property type="match status" value="1"/>
</dbReference>
<keyword evidence="10 14" id="KW-1133">Transmembrane helix</keyword>
<dbReference type="InterPro" id="IPR038318">
    <property type="entry name" value="KdpD_sf"/>
</dbReference>
<evidence type="ECO:0000259" key="16">
    <source>
        <dbReference type="PROSITE" id="PS50110"/>
    </source>
</evidence>
<evidence type="ECO:0000256" key="10">
    <source>
        <dbReference type="ARBA" id="ARBA00022989"/>
    </source>
</evidence>
<dbReference type="Gene3D" id="1.20.120.620">
    <property type="entry name" value="Backbone structure of the membrane domain of e. Coli histidine kinase receptor kdpd"/>
    <property type="match status" value="1"/>
</dbReference>
<dbReference type="SMART" id="SM00065">
    <property type="entry name" value="GAF"/>
    <property type="match status" value="3"/>
</dbReference>
<dbReference type="PANTHER" id="PTHR43547">
    <property type="entry name" value="TWO-COMPONENT HISTIDINE KINASE"/>
    <property type="match status" value="1"/>
</dbReference>
<dbReference type="Pfam" id="PF08448">
    <property type="entry name" value="PAS_4"/>
    <property type="match status" value="3"/>
</dbReference>
<feature type="domain" description="PAS" evidence="17">
    <location>
        <begin position="695"/>
        <end position="765"/>
    </location>
</feature>
<keyword evidence="4 13" id="KW-0597">Phosphoprotein</keyword>
<evidence type="ECO:0000256" key="1">
    <source>
        <dbReference type="ARBA" id="ARBA00000085"/>
    </source>
</evidence>
<dbReference type="Pfam" id="PF13185">
    <property type="entry name" value="GAF_2"/>
    <property type="match status" value="1"/>
</dbReference>
<dbReference type="NCBIfam" id="TIGR00229">
    <property type="entry name" value="sensory_box"/>
    <property type="match status" value="3"/>
</dbReference>
<proteinExistence type="predicted"/>
<feature type="modified residue" description="4-aspartylphosphate" evidence="13">
    <location>
        <position position="1486"/>
    </location>
</feature>
<dbReference type="SUPFAM" id="SSF55785">
    <property type="entry name" value="PYP-like sensor domain (PAS domain)"/>
    <property type="match status" value="4"/>
</dbReference>
<dbReference type="SMART" id="SM00448">
    <property type="entry name" value="REC"/>
    <property type="match status" value="1"/>
</dbReference>
<gene>
    <name evidence="19" type="ORF">H6G18_01585</name>
</gene>
<dbReference type="Pfam" id="PF00072">
    <property type="entry name" value="Response_reg"/>
    <property type="match status" value="1"/>
</dbReference>
<dbReference type="RefSeq" id="WP_190405326.1">
    <property type="nucleotide sequence ID" value="NZ_JACJRF010000002.1"/>
</dbReference>
<evidence type="ECO:0000256" key="8">
    <source>
        <dbReference type="ARBA" id="ARBA00022777"/>
    </source>
</evidence>
<dbReference type="InterPro" id="IPR003661">
    <property type="entry name" value="HisK_dim/P_dom"/>
</dbReference>
<dbReference type="SUPFAM" id="SSF47384">
    <property type="entry name" value="Homodimeric domain of signal transducing histidine kinase"/>
    <property type="match status" value="1"/>
</dbReference>
<dbReference type="CDD" id="cd16922">
    <property type="entry name" value="HATPase_EvgS-ArcB-TorS-like"/>
    <property type="match status" value="1"/>
</dbReference>
<dbReference type="InterPro" id="IPR013656">
    <property type="entry name" value="PAS_4"/>
</dbReference>
<dbReference type="Pfam" id="PF13493">
    <property type="entry name" value="DUF4118"/>
    <property type="match status" value="1"/>
</dbReference>
<dbReference type="Proteomes" id="UP000607281">
    <property type="component" value="Unassembled WGS sequence"/>
</dbReference>
<dbReference type="EC" id="2.7.13.3" evidence="3"/>
<dbReference type="InterPro" id="IPR036097">
    <property type="entry name" value="HisK_dim/P_sf"/>
</dbReference>
<dbReference type="Gene3D" id="3.30.450.20">
    <property type="entry name" value="PAS domain"/>
    <property type="match status" value="4"/>
</dbReference>
<sequence length="1558" mass="172596">MPYIPISVLLRFGIVIFAVAFACVLMLLLDPWLGMTSTPFLLFFSAVIFSAWYGGLRSGLLATCLSVVMSDYFFLHPRYDISFDISNTVRIGLFAVQGLFFSIVCATLKNTKERDEVNLLQLRQSNERFRLALNSSDIVVFQQDRDLRYQWIHNPQGVDSAEEIIGKSDYELFPASVAEQLTAIKQRVLEEDVSAREEVSVILHGEVFYYDLLAEPLKINGRIQGITCAGVNITERKRSELEKVKLESRLQKAIQQQDEYLALLNAWLASSPVALAFLDTHMRYVYTNEALAAINGVPQSQHTGRTLREVLPEWAEQLEPIFHQVMETKQPLLNQEVSGETYPVGVYRCSLVNYYPVCLPDGQLLGVGVTGLDITERKRAEDALRYMAETSSKLSSSLDYEQTLEQITKISVPQLADWCSIDIINEDGSIRRLPLAHVDPEKAEWAKIFQQYVPEAGSGSLVTKVLQTGEALLIAEIPDSLLVASAQNQEHLELVRQIGIKSVMILPLIAHERVLGCITFVTAESGRSYNQKDLALAKDIAYRAALAVENTQLYRDIHRALKHYAESLSLLDALLAASPVAVCFLDRELRYIRINQVLADINGLSIEEHLGRKFREVLPKMAEELEAQLQRVLDTGEPILNVEISGETLGTPRSYGYWLGNYYPVYNSVGETVGIGIILADVTTTKQVEIALRESEERFRAMFDQAAVGITLVTLDGKFLQINPALCDITGYSAEELSQMNFQEITHPDDIEADWVYAKRVLAREINGYSLEKRYMRKDGAIVWVNLTASALWDDQGNPKYALGIIEDISERKQAEAAQKFLVEASTLLAASLDYEVTLNNVANLAVPMIADWCTVDILQEDWSIKRVAIACADQTKLEIIETIHQSYPPRTEGKHPFREKLLKGESAFYPQVSNSLLLEIANNEQHLQLLQSLGMRSLMVIPLHSRGQIFGVISFVTGNSSRQLTQADLALAEDIARRAATAIDNARLYQETQQAKQAAELAMSRTVRLQTITSALSEALTPQQVADVVVNQGLAALGASAGSVVLLTESGNALKIIEAIGYPKFVRDAWETFPLTATVPIAETARTGEAIFLANVEIFAAKYPQIANVPSLTGNNAFACIPLIVEQQIIGVMALSFATAQKFNEEEQKFMLTLGQQCAQAIARAQLYEAEKNARAVAESTNRIKDEFLAVLSHELRTPLNPIMGWAKLLRTRTYKEETIKQGLETIERNAKLQTQLIDDLLDVSRILRGKLSLNICAVDLRNTIKAGLETVRLAAEAKSIEVHTVLSNEPIQVMGDGDRLQQVIWNLVSNAVKFTPPEGRVEVRLEQVGRDAQIQVIDTGKGITPEFLPHVFEYFRQGDAKTTRVFGGLGLGLAIVHHLVELHGGTVQAESAGEDQGATFTVKLPLNKSAEYSLLSAKSAVEELENQDSLLAGVQILLVDDQEDVREFFSFALQQCGATVTEVASAIEALEAIARSKPDVLLSDIGMPQIDGYMLLRQIRKWSPEQGGQIPAIALTAYAGEIDQNQAIAAGFQKHIAKPADPVELAQAIAQLIGRS</sequence>
<dbReference type="EMBL" id="JACJRF010000002">
    <property type="protein sequence ID" value="MBD2342840.1"/>
    <property type="molecule type" value="Genomic_DNA"/>
</dbReference>
<keyword evidence="6 14" id="KW-0812">Transmembrane</keyword>
<reference evidence="19 20" key="1">
    <citation type="journal article" date="2020" name="ISME J.">
        <title>Comparative genomics reveals insights into cyanobacterial evolution and habitat adaptation.</title>
        <authorList>
            <person name="Chen M.Y."/>
            <person name="Teng W.K."/>
            <person name="Zhao L."/>
            <person name="Hu C.X."/>
            <person name="Zhou Y.K."/>
            <person name="Han B.P."/>
            <person name="Song L.R."/>
            <person name="Shu W.S."/>
        </authorList>
    </citation>
    <scope>NUCLEOTIDE SEQUENCE [LARGE SCALE GENOMIC DNA]</scope>
    <source>
        <strain evidence="19 20">FACHB-260</strain>
    </source>
</reference>
<dbReference type="Gene3D" id="1.10.287.130">
    <property type="match status" value="1"/>
</dbReference>
<feature type="domain" description="PAS" evidence="17">
    <location>
        <begin position="256"/>
        <end position="329"/>
    </location>
</feature>
<dbReference type="InterPro" id="IPR035965">
    <property type="entry name" value="PAS-like_dom_sf"/>
</dbReference>
<keyword evidence="8" id="KW-0418">Kinase</keyword>
<feature type="domain" description="Histidine kinase" evidence="15">
    <location>
        <begin position="1192"/>
        <end position="1410"/>
    </location>
</feature>
<feature type="domain" description="PAS" evidence="17">
    <location>
        <begin position="567"/>
        <end position="636"/>
    </location>
</feature>
<dbReference type="InterPro" id="IPR036890">
    <property type="entry name" value="HATPase_C_sf"/>
</dbReference>
<protein>
    <recommendedName>
        <fullName evidence="3">histidine kinase</fullName>
        <ecNumber evidence="3">2.7.13.3</ecNumber>
    </recommendedName>
</protein>
<evidence type="ECO:0000256" key="9">
    <source>
        <dbReference type="ARBA" id="ARBA00022840"/>
    </source>
</evidence>
<feature type="transmembrane region" description="Helical" evidence="14">
    <location>
        <begin position="6"/>
        <end position="29"/>
    </location>
</feature>
<comment type="caution">
    <text evidence="19">The sequence shown here is derived from an EMBL/GenBank/DDBJ whole genome shotgun (WGS) entry which is preliminary data.</text>
</comment>
<dbReference type="InterPro" id="IPR013655">
    <property type="entry name" value="PAS_fold_3"/>
</dbReference>
<feature type="domain" description="Response regulatory" evidence="16">
    <location>
        <begin position="1437"/>
        <end position="1555"/>
    </location>
</feature>
<dbReference type="PROSITE" id="PS50110">
    <property type="entry name" value="RESPONSE_REGULATORY"/>
    <property type="match status" value="1"/>
</dbReference>
<comment type="catalytic activity">
    <reaction evidence="1">
        <text>ATP + protein L-histidine = ADP + protein N-phospho-L-histidine.</text>
        <dbReference type="EC" id="2.7.13.3"/>
    </reaction>
</comment>
<keyword evidence="5" id="KW-0808">Transferase</keyword>
<dbReference type="SMART" id="SM00387">
    <property type="entry name" value="HATPase_c"/>
    <property type="match status" value="1"/>
</dbReference>
<dbReference type="InterPro" id="IPR029016">
    <property type="entry name" value="GAF-like_dom_sf"/>
</dbReference>
<dbReference type="Gene3D" id="3.30.565.10">
    <property type="entry name" value="Histidine kinase-like ATPase, C-terminal domain"/>
    <property type="match status" value="1"/>
</dbReference>
<dbReference type="Gene3D" id="3.30.450.40">
    <property type="match status" value="3"/>
</dbReference>
<dbReference type="InterPro" id="IPR000014">
    <property type="entry name" value="PAS"/>
</dbReference>
<evidence type="ECO:0000256" key="4">
    <source>
        <dbReference type="ARBA" id="ARBA00022553"/>
    </source>
</evidence>
<dbReference type="Pfam" id="PF01590">
    <property type="entry name" value="GAF"/>
    <property type="match status" value="2"/>
</dbReference>
<accession>A0ABR8CLV2</accession>
<evidence type="ECO:0000256" key="14">
    <source>
        <dbReference type="SAM" id="Phobius"/>
    </source>
</evidence>
<name>A0ABR8CLV2_9NOST</name>
<feature type="domain" description="PAC" evidence="18">
    <location>
        <begin position="769"/>
        <end position="821"/>
    </location>
</feature>
<dbReference type="SUPFAM" id="SSF55781">
    <property type="entry name" value="GAF domain-like"/>
    <property type="match status" value="3"/>
</dbReference>